<proteinExistence type="predicted"/>
<feature type="compositionally biased region" description="Basic and acidic residues" evidence="1">
    <location>
        <begin position="94"/>
        <end position="105"/>
    </location>
</feature>
<dbReference type="Proteomes" id="UP000324222">
    <property type="component" value="Unassembled WGS sequence"/>
</dbReference>
<name>A0A5B7EKT4_PORTR</name>
<sequence length="115" mass="13417">MSSLKSPLLLFNVYPHKSDSPSLSISTPAFHNLVTEPTNTITHIPRENKYSVSSQRFSRVRRGRERVERRRRKGWRETRQGEKMVGDGEGINGQKEKGGRQDGWKKNRRKGRRKE</sequence>
<accession>A0A5B7EKT4</accession>
<comment type="caution">
    <text evidence="2">The sequence shown here is derived from an EMBL/GenBank/DDBJ whole genome shotgun (WGS) entry which is preliminary data.</text>
</comment>
<evidence type="ECO:0000256" key="1">
    <source>
        <dbReference type="SAM" id="MobiDB-lite"/>
    </source>
</evidence>
<dbReference type="AlphaFoldDB" id="A0A5B7EKT4"/>
<feature type="compositionally biased region" description="Basic residues" evidence="1">
    <location>
        <begin position="106"/>
        <end position="115"/>
    </location>
</feature>
<feature type="compositionally biased region" description="Basic residues" evidence="1">
    <location>
        <begin position="58"/>
        <end position="74"/>
    </location>
</feature>
<dbReference type="EMBL" id="VSRR010002876">
    <property type="protein sequence ID" value="MPC33653.1"/>
    <property type="molecule type" value="Genomic_DNA"/>
</dbReference>
<feature type="region of interest" description="Disordered" evidence="1">
    <location>
        <begin position="50"/>
        <end position="115"/>
    </location>
</feature>
<organism evidence="2 3">
    <name type="scientific">Portunus trituberculatus</name>
    <name type="common">Swimming crab</name>
    <name type="synonym">Neptunus trituberculatus</name>
    <dbReference type="NCBI Taxonomy" id="210409"/>
    <lineage>
        <taxon>Eukaryota</taxon>
        <taxon>Metazoa</taxon>
        <taxon>Ecdysozoa</taxon>
        <taxon>Arthropoda</taxon>
        <taxon>Crustacea</taxon>
        <taxon>Multicrustacea</taxon>
        <taxon>Malacostraca</taxon>
        <taxon>Eumalacostraca</taxon>
        <taxon>Eucarida</taxon>
        <taxon>Decapoda</taxon>
        <taxon>Pleocyemata</taxon>
        <taxon>Brachyura</taxon>
        <taxon>Eubrachyura</taxon>
        <taxon>Portunoidea</taxon>
        <taxon>Portunidae</taxon>
        <taxon>Portuninae</taxon>
        <taxon>Portunus</taxon>
    </lineage>
</organism>
<gene>
    <name evidence="2" type="ORF">E2C01_027010</name>
</gene>
<protein>
    <submittedName>
        <fullName evidence="2">Uncharacterized protein</fullName>
    </submittedName>
</protein>
<evidence type="ECO:0000313" key="2">
    <source>
        <dbReference type="EMBL" id="MPC33653.1"/>
    </source>
</evidence>
<feature type="compositionally biased region" description="Basic and acidic residues" evidence="1">
    <location>
        <begin position="75"/>
        <end position="86"/>
    </location>
</feature>
<reference evidence="2 3" key="1">
    <citation type="submission" date="2019-05" db="EMBL/GenBank/DDBJ databases">
        <title>Another draft genome of Portunus trituberculatus and its Hox gene families provides insights of decapod evolution.</title>
        <authorList>
            <person name="Jeong J.-H."/>
            <person name="Song I."/>
            <person name="Kim S."/>
            <person name="Choi T."/>
            <person name="Kim D."/>
            <person name="Ryu S."/>
            <person name="Kim W."/>
        </authorList>
    </citation>
    <scope>NUCLEOTIDE SEQUENCE [LARGE SCALE GENOMIC DNA]</scope>
    <source>
        <tissue evidence="2">Muscle</tissue>
    </source>
</reference>
<evidence type="ECO:0000313" key="3">
    <source>
        <dbReference type="Proteomes" id="UP000324222"/>
    </source>
</evidence>
<keyword evidence="3" id="KW-1185">Reference proteome</keyword>